<reference evidence="2" key="1">
    <citation type="submission" date="2019-12" db="EMBL/GenBank/DDBJ databases">
        <title>Comparative genomics gives insights into the taxonomy of the Azoarcus-Aromatoleum group and reveals separate origins of nif in the plant-associated Azoarcus and non-plant-associated Aromatoleum sub-groups.</title>
        <authorList>
            <person name="Lafos M."/>
            <person name="Maluk M."/>
            <person name="Batista M."/>
            <person name="Junghare M."/>
            <person name="Carmona M."/>
            <person name="Faoro H."/>
            <person name="Cruz L.M."/>
            <person name="Battistoni F."/>
            <person name="De Souza E."/>
            <person name="Pedrosa F."/>
            <person name="Chen W.-M."/>
            <person name="Poole P.S."/>
            <person name="Dixon R.A."/>
            <person name="James E.K."/>
        </authorList>
    </citation>
    <scope>NUCLEOTIDE SEQUENCE</scope>
    <source>
        <strain evidence="2">U120</strain>
    </source>
</reference>
<protein>
    <submittedName>
        <fullName evidence="2">Conjugal transfer protein TraK</fullName>
    </submittedName>
</protein>
<gene>
    <name evidence="2" type="ORF">GO608_16930</name>
</gene>
<evidence type="ECO:0000313" key="3">
    <source>
        <dbReference type="Proteomes" id="UP000601990"/>
    </source>
</evidence>
<accession>A0ABX1N6W3</accession>
<sequence>MAKSYTEELAGWVSKRTTQRLRQDKNIVAFLAVKGDVKAALDAGYSMKTIWEHLHETKRIEYRYETFTLHVKRHIRTKPRAEHRVEQQLPQEQSKPQALAATTRPDQAQSEPRKTPPPSVGGFTFTATPKKEDLF</sequence>
<proteinExistence type="predicted"/>
<keyword evidence="3" id="KW-1185">Reference proteome</keyword>
<evidence type="ECO:0000313" key="2">
    <source>
        <dbReference type="EMBL" id="NMF94998.1"/>
    </source>
</evidence>
<evidence type="ECO:0000256" key="1">
    <source>
        <dbReference type="SAM" id="MobiDB-lite"/>
    </source>
</evidence>
<comment type="caution">
    <text evidence="2">The sequence shown here is derived from an EMBL/GenBank/DDBJ whole genome shotgun (WGS) entry which is preliminary data.</text>
</comment>
<name>A0ABX1N6W3_9RHOO</name>
<dbReference type="Pfam" id="PF17273">
    <property type="entry name" value="DUF5338"/>
    <property type="match status" value="1"/>
</dbReference>
<organism evidence="2 3">
    <name type="scientific">Aromatoleum buckelii</name>
    <dbReference type="NCBI Taxonomy" id="200254"/>
    <lineage>
        <taxon>Bacteria</taxon>
        <taxon>Pseudomonadati</taxon>
        <taxon>Pseudomonadota</taxon>
        <taxon>Betaproteobacteria</taxon>
        <taxon>Rhodocyclales</taxon>
        <taxon>Rhodocyclaceae</taxon>
        <taxon>Aromatoleum</taxon>
    </lineage>
</organism>
<dbReference type="Proteomes" id="UP000601990">
    <property type="component" value="Unassembled WGS sequence"/>
</dbReference>
<dbReference type="InterPro" id="IPR035225">
    <property type="entry name" value="DUF5338"/>
</dbReference>
<dbReference type="RefSeq" id="WP_011255043.1">
    <property type="nucleotide sequence ID" value="NZ_WTVH02000001.1"/>
</dbReference>
<dbReference type="EMBL" id="WTVH01000043">
    <property type="protein sequence ID" value="NMF94998.1"/>
    <property type="molecule type" value="Genomic_DNA"/>
</dbReference>
<feature type="region of interest" description="Disordered" evidence="1">
    <location>
        <begin position="78"/>
        <end position="135"/>
    </location>
</feature>